<organism evidence="5 6">
    <name type="scientific">Novosphingobium cyanobacteriorum</name>
    <dbReference type="NCBI Taxonomy" id="3024215"/>
    <lineage>
        <taxon>Bacteria</taxon>
        <taxon>Pseudomonadati</taxon>
        <taxon>Pseudomonadota</taxon>
        <taxon>Alphaproteobacteria</taxon>
        <taxon>Sphingomonadales</taxon>
        <taxon>Sphingomonadaceae</taxon>
        <taxon>Novosphingobium</taxon>
    </lineage>
</organism>
<dbReference type="InterPro" id="IPR029787">
    <property type="entry name" value="Nucleotide_cyclase"/>
</dbReference>
<dbReference type="RefSeq" id="WP_277275498.1">
    <property type="nucleotide sequence ID" value="NZ_JAROCY010000003.1"/>
</dbReference>
<name>A0ABT6CEJ5_9SPHN</name>
<reference evidence="5 6" key="1">
    <citation type="submission" date="2023-03" db="EMBL/GenBank/DDBJ databases">
        <title>Novosphingobium cyanobacteriorum sp. nov., isolated from a eutrophic reservoir during the Microcystis bloom period.</title>
        <authorList>
            <person name="Kang M."/>
            <person name="Le V."/>
            <person name="Ko S.-R."/>
            <person name="Lee S.-A."/>
            <person name="Ahn C.-Y."/>
        </authorList>
    </citation>
    <scope>NUCLEOTIDE SEQUENCE [LARGE SCALE GENOMIC DNA]</scope>
    <source>
        <strain evidence="5 6">HBC54</strain>
    </source>
</reference>
<dbReference type="Pfam" id="PF00563">
    <property type="entry name" value="EAL"/>
    <property type="match status" value="1"/>
</dbReference>
<dbReference type="InterPro" id="IPR000160">
    <property type="entry name" value="GGDEF_dom"/>
</dbReference>
<dbReference type="PROSITE" id="PS50883">
    <property type="entry name" value="EAL"/>
    <property type="match status" value="1"/>
</dbReference>
<dbReference type="EMBL" id="JAROCY010000003">
    <property type="protein sequence ID" value="MDF8332336.1"/>
    <property type="molecule type" value="Genomic_DNA"/>
</dbReference>
<evidence type="ECO:0000259" key="2">
    <source>
        <dbReference type="PROSITE" id="PS50112"/>
    </source>
</evidence>
<dbReference type="SMART" id="SM00267">
    <property type="entry name" value="GGDEF"/>
    <property type="match status" value="1"/>
</dbReference>
<dbReference type="SUPFAM" id="SSF55073">
    <property type="entry name" value="Nucleotide cyclase"/>
    <property type="match status" value="1"/>
</dbReference>
<feature type="domain" description="GGDEF" evidence="4">
    <location>
        <begin position="188"/>
        <end position="321"/>
    </location>
</feature>
<dbReference type="PANTHER" id="PTHR44757">
    <property type="entry name" value="DIGUANYLATE CYCLASE DGCP"/>
    <property type="match status" value="1"/>
</dbReference>
<dbReference type="SUPFAM" id="SSF141371">
    <property type="entry name" value="PilZ domain-like"/>
    <property type="match status" value="1"/>
</dbReference>
<evidence type="ECO:0000313" key="5">
    <source>
        <dbReference type="EMBL" id="MDF8332336.1"/>
    </source>
</evidence>
<evidence type="ECO:0000313" key="6">
    <source>
        <dbReference type="Proteomes" id="UP001222770"/>
    </source>
</evidence>
<dbReference type="Proteomes" id="UP001222770">
    <property type="component" value="Unassembled WGS sequence"/>
</dbReference>
<dbReference type="InterPro" id="IPR035965">
    <property type="entry name" value="PAS-like_dom_sf"/>
</dbReference>
<sequence>MRRLLKGWGSEAGTPGSTPVPDAPADLLATLETAECWFFSTDAQGLITYISAPACARMGVAPATLVGQAFATVFEIDAEAAGERSDRPLAFQMSGRSRIADLVLRLAHARSPADARPAWWSVSAAPVLDPSGTFHGHRGVARDVTADYTRRREDSRAAEFDALTGLANRHRMTRRIDQVLAAYMPSGRPAALMMLDLDRFKLVNDTLGHNAGDELLRQVAQRLTGLIGARGEVARLGGDEFQVLLPDLDDRGKLGELAQKIIAVVSQPYAIDGKQASVGTSVGVAVAPFDAQERDALVHAADLALYAAKNGGRGAFRFYSADLRDEKEERALIEADLATALAAAEAGDPALGMQYQPVVRTADNVVVGFEALMRWDHPHRGALDPDLFIPIAEETGLIERLGAWGLRRACADAALWPAFVRVGVNVSAVQFGRPGFAAMVADVLAETGLAPERLELELTEAIFAGDDEAVEAVFAELKALGVRLALDDFGTGYSSLGYLRSAPFDRLKVDRSFVETATVKNQNSEKIIAAIIGLADALGMETTVEGVEAFDQLKVVCARGARFVQGFLFSPPLDQDTILLRLQDESFRIEPSGPDRHRPERRSVFRRIGVIHEDHRYDALLRDLSATGARVDGLVGVPEGVGLVLDMGAGQLAVATVVRSADASIGVEFETPLVSDGAGGLVTRHRVPPRTLAKLGRAEAPSTPRQFLEVHVPRGKVA</sequence>
<dbReference type="InterPro" id="IPR001633">
    <property type="entry name" value="EAL_dom"/>
</dbReference>
<gene>
    <name evidence="5" type="ORF">POM99_03910</name>
</gene>
<dbReference type="SUPFAM" id="SSF55785">
    <property type="entry name" value="PYP-like sensor domain (PAS domain)"/>
    <property type="match status" value="1"/>
</dbReference>
<dbReference type="PROSITE" id="PS50887">
    <property type="entry name" value="GGDEF"/>
    <property type="match status" value="1"/>
</dbReference>
<proteinExistence type="predicted"/>
<dbReference type="InterPro" id="IPR043128">
    <property type="entry name" value="Rev_trsase/Diguanyl_cyclase"/>
</dbReference>
<dbReference type="InterPro" id="IPR013656">
    <property type="entry name" value="PAS_4"/>
</dbReference>
<evidence type="ECO:0000259" key="4">
    <source>
        <dbReference type="PROSITE" id="PS50887"/>
    </source>
</evidence>
<feature type="region of interest" description="Disordered" evidence="1">
    <location>
        <begin position="1"/>
        <end position="21"/>
    </location>
</feature>
<evidence type="ECO:0000259" key="3">
    <source>
        <dbReference type="PROSITE" id="PS50883"/>
    </source>
</evidence>
<dbReference type="Gene3D" id="3.20.20.450">
    <property type="entry name" value="EAL domain"/>
    <property type="match status" value="1"/>
</dbReference>
<dbReference type="SMART" id="SM00052">
    <property type="entry name" value="EAL"/>
    <property type="match status" value="1"/>
</dbReference>
<dbReference type="CDD" id="cd00130">
    <property type="entry name" value="PAS"/>
    <property type="match status" value="1"/>
</dbReference>
<dbReference type="PROSITE" id="PS50112">
    <property type="entry name" value="PAS"/>
    <property type="match status" value="1"/>
</dbReference>
<dbReference type="CDD" id="cd01949">
    <property type="entry name" value="GGDEF"/>
    <property type="match status" value="1"/>
</dbReference>
<dbReference type="InterPro" id="IPR052155">
    <property type="entry name" value="Biofilm_reg_signaling"/>
</dbReference>
<comment type="caution">
    <text evidence="5">The sequence shown here is derived from an EMBL/GenBank/DDBJ whole genome shotgun (WGS) entry which is preliminary data.</text>
</comment>
<dbReference type="PANTHER" id="PTHR44757:SF2">
    <property type="entry name" value="BIOFILM ARCHITECTURE MAINTENANCE PROTEIN MBAA"/>
    <property type="match status" value="1"/>
</dbReference>
<accession>A0ABT6CEJ5</accession>
<dbReference type="Gene3D" id="3.30.70.270">
    <property type="match status" value="1"/>
</dbReference>
<keyword evidence="6" id="KW-1185">Reference proteome</keyword>
<dbReference type="CDD" id="cd01948">
    <property type="entry name" value="EAL"/>
    <property type="match status" value="1"/>
</dbReference>
<feature type="domain" description="PAS" evidence="2">
    <location>
        <begin position="23"/>
        <end position="76"/>
    </location>
</feature>
<dbReference type="SUPFAM" id="SSF141868">
    <property type="entry name" value="EAL domain-like"/>
    <property type="match status" value="1"/>
</dbReference>
<dbReference type="InterPro" id="IPR035919">
    <property type="entry name" value="EAL_sf"/>
</dbReference>
<dbReference type="Pfam" id="PF00990">
    <property type="entry name" value="GGDEF"/>
    <property type="match status" value="1"/>
</dbReference>
<feature type="domain" description="EAL" evidence="3">
    <location>
        <begin position="330"/>
        <end position="586"/>
    </location>
</feature>
<evidence type="ECO:0000256" key="1">
    <source>
        <dbReference type="SAM" id="MobiDB-lite"/>
    </source>
</evidence>
<dbReference type="InterPro" id="IPR000014">
    <property type="entry name" value="PAS"/>
</dbReference>
<protein>
    <submittedName>
        <fullName evidence="5">EAL domain-containing protein</fullName>
    </submittedName>
</protein>
<dbReference type="NCBIfam" id="TIGR00254">
    <property type="entry name" value="GGDEF"/>
    <property type="match status" value="1"/>
</dbReference>
<dbReference type="Pfam" id="PF08448">
    <property type="entry name" value="PAS_4"/>
    <property type="match status" value="1"/>
</dbReference>
<dbReference type="Gene3D" id="3.30.450.20">
    <property type="entry name" value="PAS domain"/>
    <property type="match status" value="1"/>
</dbReference>